<reference evidence="1" key="1">
    <citation type="journal article" date="2022" name="Int. J. Mol. Sci.">
        <title>Draft Genome of Tanacetum Coccineum: Genomic Comparison of Closely Related Tanacetum-Family Plants.</title>
        <authorList>
            <person name="Yamashiro T."/>
            <person name="Shiraishi A."/>
            <person name="Nakayama K."/>
            <person name="Satake H."/>
        </authorList>
    </citation>
    <scope>NUCLEOTIDE SEQUENCE</scope>
</reference>
<gene>
    <name evidence="1" type="ORF">Tco_0988539</name>
</gene>
<dbReference type="EMBL" id="BQNB010016591">
    <property type="protein sequence ID" value="GJT53485.1"/>
    <property type="molecule type" value="Genomic_DNA"/>
</dbReference>
<sequence>MEECYKALTDKLDWENPEGDRFPFDLSKPLPLKVRPGHLTVASVYFFNNDLEYLKSTDVYYVNYKDEGCKI</sequence>
<proteinExistence type="predicted"/>
<keyword evidence="2" id="KW-1185">Reference proteome</keyword>
<protein>
    <submittedName>
        <fullName evidence="1">Uncharacterized protein</fullName>
    </submittedName>
</protein>
<name>A0ABQ5ER84_9ASTR</name>
<reference evidence="1" key="2">
    <citation type="submission" date="2022-01" db="EMBL/GenBank/DDBJ databases">
        <authorList>
            <person name="Yamashiro T."/>
            <person name="Shiraishi A."/>
            <person name="Satake H."/>
            <person name="Nakayama K."/>
        </authorList>
    </citation>
    <scope>NUCLEOTIDE SEQUENCE</scope>
</reference>
<dbReference type="Proteomes" id="UP001151760">
    <property type="component" value="Unassembled WGS sequence"/>
</dbReference>
<accession>A0ABQ5ER84</accession>
<comment type="caution">
    <text evidence="1">The sequence shown here is derived from an EMBL/GenBank/DDBJ whole genome shotgun (WGS) entry which is preliminary data.</text>
</comment>
<evidence type="ECO:0000313" key="2">
    <source>
        <dbReference type="Proteomes" id="UP001151760"/>
    </source>
</evidence>
<evidence type="ECO:0000313" key="1">
    <source>
        <dbReference type="EMBL" id="GJT53485.1"/>
    </source>
</evidence>
<organism evidence="1 2">
    <name type="scientific">Tanacetum coccineum</name>
    <dbReference type="NCBI Taxonomy" id="301880"/>
    <lineage>
        <taxon>Eukaryota</taxon>
        <taxon>Viridiplantae</taxon>
        <taxon>Streptophyta</taxon>
        <taxon>Embryophyta</taxon>
        <taxon>Tracheophyta</taxon>
        <taxon>Spermatophyta</taxon>
        <taxon>Magnoliopsida</taxon>
        <taxon>eudicotyledons</taxon>
        <taxon>Gunneridae</taxon>
        <taxon>Pentapetalae</taxon>
        <taxon>asterids</taxon>
        <taxon>campanulids</taxon>
        <taxon>Asterales</taxon>
        <taxon>Asteraceae</taxon>
        <taxon>Asteroideae</taxon>
        <taxon>Anthemideae</taxon>
        <taxon>Anthemidinae</taxon>
        <taxon>Tanacetum</taxon>
    </lineage>
</organism>